<keyword evidence="3" id="KW-1185">Reference proteome</keyword>
<evidence type="ECO:0000313" key="2">
    <source>
        <dbReference type="EMBL" id="GGY22413.1"/>
    </source>
</evidence>
<organism evidence="2 3">
    <name type="scientific">Streptomyces djakartensis</name>
    <dbReference type="NCBI Taxonomy" id="68193"/>
    <lineage>
        <taxon>Bacteria</taxon>
        <taxon>Bacillati</taxon>
        <taxon>Actinomycetota</taxon>
        <taxon>Actinomycetes</taxon>
        <taxon>Kitasatosporales</taxon>
        <taxon>Streptomycetaceae</taxon>
        <taxon>Streptomyces</taxon>
    </lineage>
</organism>
<protein>
    <submittedName>
        <fullName evidence="2">Uncharacterized protein</fullName>
    </submittedName>
</protein>
<feature type="transmembrane region" description="Helical" evidence="1">
    <location>
        <begin position="122"/>
        <end position="142"/>
    </location>
</feature>
<name>A0ABQ2ZQC3_9ACTN</name>
<evidence type="ECO:0000256" key="1">
    <source>
        <dbReference type="SAM" id="Phobius"/>
    </source>
</evidence>
<keyword evidence="1" id="KW-1133">Transmembrane helix</keyword>
<evidence type="ECO:0000313" key="3">
    <source>
        <dbReference type="Proteomes" id="UP000653308"/>
    </source>
</evidence>
<dbReference type="Proteomes" id="UP000653308">
    <property type="component" value="Unassembled WGS sequence"/>
</dbReference>
<proteinExistence type="predicted"/>
<accession>A0ABQ2ZQC3</accession>
<dbReference type="EMBL" id="BMWE01000008">
    <property type="protein sequence ID" value="GGY22413.1"/>
    <property type="molecule type" value="Genomic_DNA"/>
</dbReference>
<feature type="transmembrane region" description="Helical" evidence="1">
    <location>
        <begin position="87"/>
        <end position="110"/>
    </location>
</feature>
<feature type="transmembrane region" description="Helical" evidence="1">
    <location>
        <begin position="6"/>
        <end position="31"/>
    </location>
</feature>
<sequence length="189" mass="21189">MSSDYASMMASAMVALLVIGAVEVANAMHFITSVDDRVRAMYASEFTEATQALRDGAQPLPPERRVALLQAVTDWHQFRDRMAFYGFAIYALWLTTTALDLTTLGAVLNWAAQKNGADEPGLARFCILSCGVSVLLVVMLFLSRMMAGSYLSKMENHRKRIRDGGIADEEYYRIVSRFREKFQSDPEEL</sequence>
<keyword evidence="1" id="KW-0812">Transmembrane</keyword>
<reference evidence="3" key="1">
    <citation type="journal article" date="2019" name="Int. J. Syst. Evol. Microbiol.">
        <title>The Global Catalogue of Microorganisms (GCM) 10K type strain sequencing project: providing services to taxonomists for standard genome sequencing and annotation.</title>
        <authorList>
            <consortium name="The Broad Institute Genomics Platform"/>
            <consortium name="The Broad Institute Genome Sequencing Center for Infectious Disease"/>
            <person name="Wu L."/>
            <person name="Ma J."/>
        </authorList>
    </citation>
    <scope>NUCLEOTIDE SEQUENCE [LARGE SCALE GENOMIC DNA]</scope>
    <source>
        <strain evidence="3">JCM 4957</strain>
    </source>
</reference>
<keyword evidence="1" id="KW-0472">Membrane</keyword>
<gene>
    <name evidence="2" type="ORF">GCM10010384_31580</name>
</gene>
<comment type="caution">
    <text evidence="2">The sequence shown here is derived from an EMBL/GenBank/DDBJ whole genome shotgun (WGS) entry which is preliminary data.</text>
</comment>